<dbReference type="GO" id="GO:0045944">
    <property type="term" value="P:positive regulation of transcription by RNA polymerase II"/>
    <property type="evidence" value="ECO:0007669"/>
    <property type="project" value="TreeGrafter"/>
</dbReference>
<reference evidence="7 8" key="1">
    <citation type="journal article" date="2018" name="Front. Microbiol.">
        <title>Genomic and genetic insights into a cosmopolitan fungus, Paecilomyces variotii (Eurotiales).</title>
        <authorList>
            <person name="Urquhart A.S."/>
            <person name="Mondo S.J."/>
            <person name="Makela M.R."/>
            <person name="Hane J.K."/>
            <person name="Wiebenga A."/>
            <person name="He G."/>
            <person name="Mihaltcheva S."/>
            <person name="Pangilinan J."/>
            <person name="Lipzen A."/>
            <person name="Barry K."/>
            <person name="de Vries R.P."/>
            <person name="Grigoriev I.V."/>
            <person name="Idnurm A."/>
        </authorList>
    </citation>
    <scope>NUCLEOTIDE SEQUENCE [LARGE SCALE GENOMIC DNA]</scope>
    <source>
        <strain evidence="7 8">CBS 101075</strain>
    </source>
</reference>
<dbReference type="AlphaFoldDB" id="A0A443HMN1"/>
<comment type="caution">
    <text evidence="7">The sequence shown here is derived from an EMBL/GenBank/DDBJ whole genome shotgun (WGS) entry which is preliminary data.</text>
</comment>
<evidence type="ECO:0000256" key="3">
    <source>
        <dbReference type="ARBA" id="ARBA00023125"/>
    </source>
</evidence>
<dbReference type="PROSITE" id="PS50048">
    <property type="entry name" value="ZN2_CY6_FUNGAL_2"/>
    <property type="match status" value="1"/>
</dbReference>
<evidence type="ECO:0000256" key="1">
    <source>
        <dbReference type="ARBA" id="ARBA00004123"/>
    </source>
</evidence>
<dbReference type="CDD" id="cd00067">
    <property type="entry name" value="GAL4"/>
    <property type="match status" value="1"/>
</dbReference>
<dbReference type="SMART" id="SM00066">
    <property type="entry name" value="GAL4"/>
    <property type="match status" value="1"/>
</dbReference>
<dbReference type="GO" id="GO:0008270">
    <property type="term" value="F:zinc ion binding"/>
    <property type="evidence" value="ECO:0007669"/>
    <property type="project" value="InterPro"/>
</dbReference>
<dbReference type="Pfam" id="PF00172">
    <property type="entry name" value="Zn_clus"/>
    <property type="match status" value="1"/>
</dbReference>
<dbReference type="Pfam" id="PF11951">
    <property type="entry name" value="Fungal_trans_2"/>
    <property type="match status" value="1"/>
</dbReference>
<organism evidence="7 8">
    <name type="scientific">Byssochlamys spectabilis</name>
    <name type="common">Paecilomyces variotii</name>
    <dbReference type="NCBI Taxonomy" id="264951"/>
    <lineage>
        <taxon>Eukaryota</taxon>
        <taxon>Fungi</taxon>
        <taxon>Dikarya</taxon>
        <taxon>Ascomycota</taxon>
        <taxon>Pezizomycotina</taxon>
        <taxon>Eurotiomycetes</taxon>
        <taxon>Eurotiomycetidae</taxon>
        <taxon>Eurotiales</taxon>
        <taxon>Thermoascaceae</taxon>
        <taxon>Paecilomyces</taxon>
    </lineage>
</organism>
<dbReference type="Gene3D" id="4.10.240.10">
    <property type="entry name" value="Zn(2)-C6 fungal-type DNA-binding domain"/>
    <property type="match status" value="1"/>
</dbReference>
<evidence type="ECO:0000256" key="5">
    <source>
        <dbReference type="ARBA" id="ARBA00023242"/>
    </source>
</evidence>
<sequence length="570" mass="63387">MPRKRSADRIGPLKTRSRSGCQQCRSSKVKCDERLPHCTRCWERGLQCQRGVSLKWESEYLSRGLTFGRAGVWKKGQDQHGEFAADTSISSTSPTLSTTTLYSDECHEWLPVPRVYGWSFINSDYATFEQPRAVSIPTSPLTYQIDRSKDEGGCLVAVKCSERPRRSLSIFPELSGTKHAQLFDYYFQAVCPRTTPSQKEPSPFAALILPFSTVASQTLVKAIQALGACHWSKSDSKLSAVGLRFKSAVLKELRHKLATEGPLKCSMDTEILVIMMMLCLYEIVDDCDQRWTVHLRGAKDLVAFRRQRESMWPSPSIRGELDSFSEGFFAFQDIIGRTACGETAVFGADYWRGDEQQINVWMGCSPELVSILSMITELSRSRRRNMSDDDGSSFFLPAASLENRLDHLQQLAADPTDITLIAAADLKRQAAILYLHCALYGASPSTSLVIQLVCEILNRVSELIDQGIVASMTWPVFVAAVELDPLNDDIGRDTTGLPISGRALVLRALEAMAGSAVTNVTRTRVVISKVWQMRDMNTAGTGLHDLGEDTSHLNDWERYVAPVSNAMSLA</sequence>
<evidence type="ECO:0000313" key="7">
    <source>
        <dbReference type="EMBL" id="RWQ93076.1"/>
    </source>
</evidence>
<accession>A0A443HMN1</accession>
<keyword evidence="4" id="KW-0804">Transcription</keyword>
<dbReference type="GeneID" id="39597395"/>
<comment type="subcellular location">
    <subcellularLocation>
        <location evidence="1">Nucleus</location>
    </subcellularLocation>
</comment>
<dbReference type="PROSITE" id="PS00463">
    <property type="entry name" value="ZN2_CY6_FUNGAL_1"/>
    <property type="match status" value="1"/>
</dbReference>
<protein>
    <submittedName>
        <fullName evidence="7">C6 zinc finger domain protein</fullName>
    </submittedName>
</protein>
<dbReference type="PRINTS" id="PR00755">
    <property type="entry name" value="AFLATOXINBRP"/>
</dbReference>
<dbReference type="RefSeq" id="XP_028482721.1">
    <property type="nucleotide sequence ID" value="XM_028628118.1"/>
</dbReference>
<dbReference type="EMBL" id="RCNU01000011">
    <property type="protein sequence ID" value="RWQ93076.1"/>
    <property type="molecule type" value="Genomic_DNA"/>
</dbReference>
<keyword evidence="3" id="KW-0238">DNA-binding</keyword>
<dbReference type="InterPro" id="IPR001138">
    <property type="entry name" value="Zn2Cys6_DnaBD"/>
</dbReference>
<dbReference type="GO" id="GO:0000976">
    <property type="term" value="F:transcription cis-regulatory region binding"/>
    <property type="evidence" value="ECO:0007669"/>
    <property type="project" value="TreeGrafter"/>
</dbReference>
<keyword evidence="2" id="KW-0805">Transcription regulation</keyword>
<dbReference type="SUPFAM" id="SSF57701">
    <property type="entry name" value="Zn2/Cys6 DNA-binding domain"/>
    <property type="match status" value="1"/>
</dbReference>
<name>A0A443HMN1_BYSSP</name>
<evidence type="ECO:0000313" key="8">
    <source>
        <dbReference type="Proteomes" id="UP000283841"/>
    </source>
</evidence>
<dbReference type="PANTHER" id="PTHR37534:SF49">
    <property type="entry name" value="LYSINE BIOSYNTHESIS REGULATORY PROTEIN LYS14"/>
    <property type="match status" value="1"/>
</dbReference>
<dbReference type="VEuPathDB" id="FungiDB:C8Q69DRAFT_406478"/>
<dbReference type="InterPro" id="IPR021858">
    <property type="entry name" value="Fun_TF"/>
</dbReference>
<dbReference type="GO" id="GO:0000981">
    <property type="term" value="F:DNA-binding transcription factor activity, RNA polymerase II-specific"/>
    <property type="evidence" value="ECO:0007669"/>
    <property type="project" value="InterPro"/>
</dbReference>
<keyword evidence="5" id="KW-0539">Nucleus</keyword>
<dbReference type="PANTHER" id="PTHR37534">
    <property type="entry name" value="TRANSCRIPTIONAL ACTIVATOR PROTEIN UGA3"/>
    <property type="match status" value="1"/>
</dbReference>
<keyword evidence="8" id="KW-1185">Reference proteome</keyword>
<feature type="domain" description="Zn(2)-C6 fungal-type" evidence="6">
    <location>
        <begin position="20"/>
        <end position="50"/>
    </location>
</feature>
<dbReference type="Proteomes" id="UP000283841">
    <property type="component" value="Unassembled WGS sequence"/>
</dbReference>
<dbReference type="STRING" id="264951.A0A443HMN1"/>
<gene>
    <name evidence="7" type="ORF">C8Q69DRAFT_406478</name>
</gene>
<proteinExistence type="predicted"/>
<evidence type="ECO:0000259" key="6">
    <source>
        <dbReference type="PROSITE" id="PS50048"/>
    </source>
</evidence>
<dbReference type="InterPro" id="IPR036864">
    <property type="entry name" value="Zn2-C6_fun-type_DNA-bd_sf"/>
</dbReference>
<evidence type="ECO:0000256" key="4">
    <source>
        <dbReference type="ARBA" id="ARBA00023163"/>
    </source>
</evidence>
<dbReference type="GO" id="GO:0005634">
    <property type="term" value="C:nucleus"/>
    <property type="evidence" value="ECO:0007669"/>
    <property type="project" value="UniProtKB-SubCell"/>
</dbReference>
<evidence type="ECO:0000256" key="2">
    <source>
        <dbReference type="ARBA" id="ARBA00023015"/>
    </source>
</evidence>